<accession>A0ABX7P854</accession>
<dbReference type="RefSeq" id="WP_206728161.1">
    <property type="nucleotide sequence ID" value="NZ_CP071090.1"/>
</dbReference>
<gene>
    <name evidence="1" type="ORF">JY651_17510</name>
</gene>
<dbReference type="EMBL" id="CP071090">
    <property type="protein sequence ID" value="QSQ26616.1"/>
    <property type="molecule type" value="Genomic_DNA"/>
</dbReference>
<name>A0ABX7P854_9BACT</name>
<organism evidence="1 2">
    <name type="scientific">Pyxidicoccus parkwayensis</name>
    <dbReference type="NCBI Taxonomy" id="2813578"/>
    <lineage>
        <taxon>Bacteria</taxon>
        <taxon>Pseudomonadati</taxon>
        <taxon>Myxococcota</taxon>
        <taxon>Myxococcia</taxon>
        <taxon>Myxococcales</taxon>
        <taxon>Cystobacterineae</taxon>
        <taxon>Myxococcaceae</taxon>
        <taxon>Pyxidicoccus</taxon>
    </lineage>
</organism>
<evidence type="ECO:0000313" key="2">
    <source>
        <dbReference type="Proteomes" id="UP000662747"/>
    </source>
</evidence>
<sequence>MSASFNPAPGLADFGGRAGNHSFLGCYLHYHPSPWVYDSKVFFVDTQTGASVLVSQHYVE</sequence>
<protein>
    <submittedName>
        <fullName evidence="1">Uncharacterized protein</fullName>
    </submittedName>
</protein>
<reference evidence="1 2" key="1">
    <citation type="submission" date="2021-02" db="EMBL/GenBank/DDBJ databases">
        <title>De Novo genome assembly of isolated myxobacteria.</title>
        <authorList>
            <person name="Stevens D.C."/>
        </authorList>
    </citation>
    <scope>NUCLEOTIDE SEQUENCE [LARGE SCALE GENOMIC DNA]</scope>
    <source>
        <strain evidence="2">SCPEA02</strain>
    </source>
</reference>
<keyword evidence="2" id="KW-1185">Reference proteome</keyword>
<dbReference type="Proteomes" id="UP000662747">
    <property type="component" value="Chromosome"/>
</dbReference>
<evidence type="ECO:0000313" key="1">
    <source>
        <dbReference type="EMBL" id="QSQ26616.1"/>
    </source>
</evidence>
<proteinExistence type="predicted"/>